<keyword evidence="2" id="KW-0812">Transmembrane</keyword>
<evidence type="ECO:0000313" key="4">
    <source>
        <dbReference type="EMBL" id="TWG03328.1"/>
    </source>
</evidence>
<keyword evidence="3" id="KW-0732">Signal</keyword>
<evidence type="ECO:0000256" key="3">
    <source>
        <dbReference type="SAM" id="SignalP"/>
    </source>
</evidence>
<gene>
    <name evidence="4" type="ORF">FHX80_111752</name>
</gene>
<dbReference type="AlphaFoldDB" id="A0A561UVD6"/>
<dbReference type="RefSeq" id="WP_145763679.1">
    <property type="nucleotide sequence ID" value="NZ_VIWW01000001.1"/>
</dbReference>
<keyword evidence="2" id="KW-0472">Membrane</keyword>
<protein>
    <recommendedName>
        <fullName evidence="6">MYXO-CTERM domain-containing protein</fullName>
    </recommendedName>
</protein>
<evidence type="ECO:0008006" key="6">
    <source>
        <dbReference type="Google" id="ProtNLM"/>
    </source>
</evidence>
<dbReference type="Proteomes" id="UP000318186">
    <property type="component" value="Unassembled WGS sequence"/>
</dbReference>
<evidence type="ECO:0000256" key="1">
    <source>
        <dbReference type="SAM" id="MobiDB-lite"/>
    </source>
</evidence>
<evidence type="ECO:0000313" key="5">
    <source>
        <dbReference type="Proteomes" id="UP000318186"/>
    </source>
</evidence>
<organism evidence="4 5">
    <name type="scientific">Streptomyces brevispora</name>
    <dbReference type="NCBI Taxonomy" id="887462"/>
    <lineage>
        <taxon>Bacteria</taxon>
        <taxon>Bacillati</taxon>
        <taxon>Actinomycetota</taxon>
        <taxon>Actinomycetes</taxon>
        <taxon>Kitasatosporales</taxon>
        <taxon>Streptomycetaceae</taxon>
        <taxon>Streptomyces</taxon>
    </lineage>
</organism>
<keyword evidence="2" id="KW-1133">Transmembrane helix</keyword>
<feature type="signal peptide" evidence="3">
    <location>
        <begin position="1"/>
        <end position="26"/>
    </location>
</feature>
<dbReference type="EMBL" id="VIWW01000001">
    <property type="protein sequence ID" value="TWG03328.1"/>
    <property type="molecule type" value="Genomic_DNA"/>
</dbReference>
<feature type="transmembrane region" description="Helical" evidence="2">
    <location>
        <begin position="161"/>
        <end position="179"/>
    </location>
</feature>
<evidence type="ECO:0000256" key="2">
    <source>
        <dbReference type="SAM" id="Phobius"/>
    </source>
</evidence>
<accession>A0A561UVD6</accession>
<reference evidence="4 5" key="1">
    <citation type="submission" date="2019-06" db="EMBL/GenBank/DDBJ databases">
        <title>Sequencing the genomes of 1000 actinobacteria strains.</title>
        <authorList>
            <person name="Klenk H.-P."/>
        </authorList>
    </citation>
    <scope>NUCLEOTIDE SEQUENCE [LARGE SCALE GENOMIC DNA]</scope>
    <source>
        <strain evidence="4 5">DSM 42059</strain>
    </source>
</reference>
<feature type="chain" id="PRO_5021846894" description="MYXO-CTERM domain-containing protein" evidence="3">
    <location>
        <begin position="27"/>
        <end position="190"/>
    </location>
</feature>
<comment type="caution">
    <text evidence="4">The sequence shown here is derived from an EMBL/GenBank/DDBJ whole genome shotgun (WGS) entry which is preliminary data.</text>
</comment>
<proteinExistence type="predicted"/>
<sequence>MRSIPLTFCAAAVVAATLTPASVALASSGSDHQRVSPSRATLSVSPSSVGPGGKVDLKVDGCKGKEARGNSDAFVSEARFSPGDGDALFAGARIRSDAEARDYEVQVVCKDGKDGKGTRASAVVTVVQRDGPAPVAPVSAGGGGTAVLAGHAAHQEGPGTVHAVIGLVLVAVSVVAVVFRGMRRRRPAGD</sequence>
<dbReference type="OrthoDB" id="4230839at2"/>
<name>A0A561UVD6_9ACTN</name>
<feature type="region of interest" description="Disordered" evidence="1">
    <location>
        <begin position="27"/>
        <end position="61"/>
    </location>
</feature>